<protein>
    <submittedName>
        <fullName evidence="3">Uncharacterized protein</fullName>
    </submittedName>
</protein>
<accession>G7WRC9</accession>
<keyword evidence="2" id="KW-0812">Transmembrane</keyword>
<feature type="transmembrane region" description="Helical" evidence="2">
    <location>
        <begin position="351"/>
        <end position="371"/>
    </location>
</feature>
<dbReference type="STRING" id="1110509.Mhar_2238"/>
<dbReference type="HOGENOM" id="CLU_741045_0_0_2"/>
<reference evidence="3 4" key="1">
    <citation type="journal article" date="2012" name="PLoS ONE">
        <title>The genome characteristics and predicted function of methyl-group oxidation pathway in the obligate aceticlastic methanogens, Methanosaeta spp.</title>
        <authorList>
            <person name="Zhu J."/>
            <person name="Zheng H."/>
            <person name="Ai G."/>
            <person name="Zhang G."/>
            <person name="Liu D."/>
            <person name="Liu X."/>
            <person name="Dong X."/>
        </authorList>
    </citation>
    <scope>NUCLEOTIDE SEQUENCE [LARGE SCALE GENOMIC DNA]</scope>
    <source>
        <strain evidence="3 4">6Ac</strain>
    </source>
</reference>
<evidence type="ECO:0000313" key="4">
    <source>
        <dbReference type="Proteomes" id="UP000005877"/>
    </source>
</evidence>
<gene>
    <name evidence="3" type="ordered locus">Mhar_2238</name>
</gene>
<feature type="region of interest" description="Disordered" evidence="1">
    <location>
        <begin position="50"/>
        <end position="93"/>
    </location>
</feature>
<proteinExistence type="predicted"/>
<evidence type="ECO:0000256" key="2">
    <source>
        <dbReference type="SAM" id="Phobius"/>
    </source>
</evidence>
<dbReference type="RefSeq" id="WP_014587766.1">
    <property type="nucleotide sequence ID" value="NC_017527.1"/>
</dbReference>
<dbReference type="GeneID" id="12511416"/>
<keyword evidence="2" id="KW-1133">Transmembrane helix</keyword>
<dbReference type="PATRIC" id="fig|1110509.7.peg.2478"/>
<dbReference type="KEGG" id="mhi:Mhar_2238"/>
<dbReference type="OrthoDB" id="148380at2157"/>
<feature type="region of interest" description="Disordered" evidence="1">
    <location>
        <begin position="280"/>
        <end position="352"/>
    </location>
</feature>
<dbReference type="Proteomes" id="UP000005877">
    <property type="component" value="Chromosome"/>
</dbReference>
<sequence length="373" mass="39872">MTGISHRAGAGTRHLLGRAFLLLLISSALVLGSAGLEANEYGEIDVVPEAEPSGEEVTPPAAAVDGEAPAPGPSAPEVEPGEAEPEAYSASEEVEKTAEAVVYVFNRDDDALSISLFIDSELVGTEEVPKEKEKKFGSYELAAGPHDFRISWWDDDTKKTHREDLAVEVEGTTAVTLYAAQNKGAEKFEVNVMLRNDNDEDLEAYLYVDGVYEKLKTAKKKSTTDFGKFDLEEGTHVLAVRWQDPATKIEYEKRKTIRISGKEAITFYAPAGMTFEEVEAKADTPKAGASPSTAKTVRETPPAAEGEGSATPAGADPKAEAAESREERGDAGRTEATGSPEPDREAASSPAGSTLVVSAAAAILAIYILFFRR</sequence>
<dbReference type="AlphaFoldDB" id="G7WRC9"/>
<feature type="compositionally biased region" description="Basic and acidic residues" evidence="1">
    <location>
        <begin position="317"/>
        <end position="333"/>
    </location>
</feature>
<evidence type="ECO:0000313" key="3">
    <source>
        <dbReference type="EMBL" id="AET65590.1"/>
    </source>
</evidence>
<dbReference type="EMBL" id="CP003117">
    <property type="protein sequence ID" value="AET65590.1"/>
    <property type="molecule type" value="Genomic_DNA"/>
</dbReference>
<keyword evidence="4" id="KW-1185">Reference proteome</keyword>
<name>G7WRC9_METH6</name>
<organism evidence="3 4">
    <name type="scientific">Methanothrix harundinacea (strain 6Ac)</name>
    <name type="common">Methanosaeta harundinacea</name>
    <dbReference type="NCBI Taxonomy" id="1110509"/>
    <lineage>
        <taxon>Archaea</taxon>
        <taxon>Methanobacteriati</taxon>
        <taxon>Methanobacteriota</taxon>
        <taxon>Stenosarchaea group</taxon>
        <taxon>Methanomicrobia</taxon>
        <taxon>Methanotrichales</taxon>
        <taxon>Methanotrichaceae</taxon>
        <taxon>Methanothrix</taxon>
    </lineage>
</organism>
<evidence type="ECO:0000256" key="1">
    <source>
        <dbReference type="SAM" id="MobiDB-lite"/>
    </source>
</evidence>
<keyword evidence="2" id="KW-0472">Membrane</keyword>